<gene>
    <name evidence="1" type="ORF">SI7747_02002462</name>
</gene>
<name>A0A7I8IGD3_SPIIN</name>
<sequence length="130" mass="14992">MERISVCQMQVENYLHKKKLHQPLLGVKPDDMPQEDWNLLDKQALGAIRLTLGKNVALNVLNEKTLSGLMKSLLNMYENTSPSTKLYLIRRLFNLKMTEGTSIKDHINEFDLITNQLDSTSIMLDDEFKL</sequence>
<dbReference type="Pfam" id="PF14223">
    <property type="entry name" value="Retrotran_gag_2"/>
    <property type="match status" value="1"/>
</dbReference>
<dbReference type="Proteomes" id="UP001189122">
    <property type="component" value="Unassembled WGS sequence"/>
</dbReference>
<dbReference type="EMBL" id="CACRZD030000002">
    <property type="protein sequence ID" value="CAA6655922.1"/>
    <property type="molecule type" value="Genomic_DNA"/>
</dbReference>
<proteinExistence type="predicted"/>
<dbReference type="AlphaFoldDB" id="A0A7I8IGD3"/>
<keyword evidence="2" id="KW-1185">Reference proteome</keyword>
<evidence type="ECO:0000313" key="1">
    <source>
        <dbReference type="EMBL" id="CAA2616238.1"/>
    </source>
</evidence>
<evidence type="ECO:0000313" key="2">
    <source>
        <dbReference type="Proteomes" id="UP001189122"/>
    </source>
</evidence>
<reference evidence="1 2" key="1">
    <citation type="submission" date="2019-12" db="EMBL/GenBank/DDBJ databases">
        <authorList>
            <person name="Scholz U."/>
            <person name="Mascher M."/>
            <person name="Fiebig A."/>
        </authorList>
    </citation>
    <scope>NUCLEOTIDE SEQUENCE</scope>
</reference>
<protein>
    <submittedName>
        <fullName evidence="1">Uncharacterized protein</fullName>
    </submittedName>
</protein>
<organism evidence="1">
    <name type="scientific">Spirodela intermedia</name>
    <name type="common">Intermediate duckweed</name>
    <dbReference type="NCBI Taxonomy" id="51605"/>
    <lineage>
        <taxon>Eukaryota</taxon>
        <taxon>Viridiplantae</taxon>
        <taxon>Streptophyta</taxon>
        <taxon>Embryophyta</taxon>
        <taxon>Tracheophyta</taxon>
        <taxon>Spermatophyta</taxon>
        <taxon>Magnoliopsida</taxon>
        <taxon>Liliopsida</taxon>
        <taxon>Araceae</taxon>
        <taxon>Lemnoideae</taxon>
        <taxon>Spirodela</taxon>
    </lineage>
</organism>
<accession>A0A7I8IGD3</accession>
<dbReference type="EMBL" id="LR743589">
    <property type="protein sequence ID" value="CAA2616238.1"/>
    <property type="molecule type" value="Genomic_DNA"/>
</dbReference>